<evidence type="ECO:0000256" key="2">
    <source>
        <dbReference type="ARBA" id="ARBA00022840"/>
    </source>
</evidence>
<dbReference type="AlphaFoldDB" id="A0A423PJ00"/>
<dbReference type="InterPro" id="IPR014001">
    <property type="entry name" value="Helicase_ATP-bd"/>
</dbReference>
<dbReference type="Proteomes" id="UP000285123">
    <property type="component" value="Unassembled WGS sequence"/>
</dbReference>
<dbReference type="SUPFAM" id="SSF52540">
    <property type="entry name" value="P-loop containing nucleoside triphosphate hydrolases"/>
    <property type="match status" value="1"/>
</dbReference>
<dbReference type="GO" id="GO:0003677">
    <property type="term" value="F:DNA binding"/>
    <property type="evidence" value="ECO:0007669"/>
    <property type="project" value="TreeGrafter"/>
</dbReference>
<dbReference type="Pfam" id="PF00271">
    <property type="entry name" value="Helicase_C"/>
    <property type="match status" value="1"/>
</dbReference>
<proteinExistence type="predicted"/>
<dbReference type="InterPro" id="IPR052511">
    <property type="entry name" value="ATP-dep_Helicase"/>
</dbReference>
<dbReference type="EMBL" id="AYKF01000111">
    <property type="protein sequence ID" value="ROO25566.1"/>
    <property type="molecule type" value="Genomic_DNA"/>
</dbReference>
<keyword evidence="2" id="KW-0067">ATP-binding</keyword>
<name>A0A423PJ00_9GAMM</name>
<dbReference type="Gene3D" id="3.40.50.300">
    <property type="entry name" value="P-loop containing nucleotide triphosphate hydrolases"/>
    <property type="match status" value="2"/>
</dbReference>
<dbReference type="Pfam" id="PF00270">
    <property type="entry name" value="DEAD"/>
    <property type="match status" value="1"/>
</dbReference>
<dbReference type="GO" id="GO:0005524">
    <property type="term" value="F:ATP binding"/>
    <property type="evidence" value="ECO:0007669"/>
    <property type="project" value="UniProtKB-KW"/>
</dbReference>
<protein>
    <submittedName>
        <fullName evidence="5">DEAD/DEAH box helicase</fullName>
    </submittedName>
</protein>
<feature type="domain" description="Helicase ATP-binding" evidence="3">
    <location>
        <begin position="38"/>
        <end position="220"/>
    </location>
</feature>
<dbReference type="PROSITE" id="PS51194">
    <property type="entry name" value="HELICASE_CTER"/>
    <property type="match status" value="1"/>
</dbReference>
<sequence length="749" mass="82312">MSTSEPSRAFEALHPAMQKWVWRQGWAALRATQEQAIPAVLGGDCDVIIAAATAGGKTEAAFLPILSRLLAKGNDDAGMGLALYISPLKALINDQYGRLDLMTDGLDLPVVPWHGDIPQKLKHGFLKHPRGMLLITPESLEAICVNHGHRLASLFERLEYVVVDELHAFIGVERGMQLQSLMHRLELVIRRRVPRVGLSATLGDMQLAAGFLRPDGAQSVRTIVSAEDAGELKLQIRGYRQVPPALSPRQAEATEESGAEVPVEDTIQGDVLDISQHLFQVLRGTNNLVFANSRGNVETYADLLRRQCEQLRVPVEFFPHHGSLSKELREHVETGLKAQTQPVTAVCTSTLEMGIDIGSVASIAQIGPPHQVASMRQRLGRSGRRGEAAVLRIYIQEREIDHKTPAPDRLRPALFQAVAMTELLLARWTEPPRHGALHLSTLIQQILSMIAQHGGATAQSLWNALCENAPFAAVGQDNFVALLRRMGQTGLLTQSADGTLLHGEVGERIVNHYSFFAAFTTPEEFTLAVDGKVIGTLPIDRPVAEGDYLIFAGRRWRVLRLDMTHKRIDLDRAGGGRAPAFGGTAGIVHDVVRAEMHDLYCGQEVPMYLDAGAQELLAEGRRHFRDLGLDRTTFLTAGEHVFVFPWAGDIALDTLAAMLTQSGIRTQREGVYLCARDTTTAAVQEALKRIAARDQPAPVELAANVKNKVTEKYDEFLDDDLLSVDWASRRLDLSAGLQLVQRLCAKNQQ</sequence>
<organism evidence="5 6">
    <name type="scientific">Salinisphaera orenii YIM 95161</name>
    <dbReference type="NCBI Taxonomy" id="1051139"/>
    <lineage>
        <taxon>Bacteria</taxon>
        <taxon>Pseudomonadati</taxon>
        <taxon>Pseudomonadota</taxon>
        <taxon>Gammaproteobacteria</taxon>
        <taxon>Salinisphaerales</taxon>
        <taxon>Salinisphaeraceae</taxon>
        <taxon>Salinisphaera</taxon>
    </lineage>
</organism>
<evidence type="ECO:0000259" key="3">
    <source>
        <dbReference type="PROSITE" id="PS51192"/>
    </source>
</evidence>
<dbReference type="InterPro" id="IPR027417">
    <property type="entry name" value="P-loop_NTPase"/>
</dbReference>
<dbReference type="PANTHER" id="PTHR47962">
    <property type="entry name" value="ATP-DEPENDENT HELICASE LHR-RELATED-RELATED"/>
    <property type="match status" value="1"/>
</dbReference>
<keyword evidence="5" id="KW-0378">Hydrolase</keyword>
<comment type="caution">
    <text evidence="5">The sequence shown here is derived from an EMBL/GenBank/DDBJ whole genome shotgun (WGS) entry which is preliminary data.</text>
</comment>
<dbReference type="GO" id="GO:0016887">
    <property type="term" value="F:ATP hydrolysis activity"/>
    <property type="evidence" value="ECO:0007669"/>
    <property type="project" value="TreeGrafter"/>
</dbReference>
<evidence type="ECO:0000313" key="6">
    <source>
        <dbReference type="Proteomes" id="UP000285123"/>
    </source>
</evidence>
<dbReference type="InterPro" id="IPR001650">
    <property type="entry name" value="Helicase_C-like"/>
</dbReference>
<evidence type="ECO:0000313" key="5">
    <source>
        <dbReference type="EMBL" id="ROO25566.1"/>
    </source>
</evidence>
<evidence type="ECO:0000259" key="4">
    <source>
        <dbReference type="PROSITE" id="PS51194"/>
    </source>
</evidence>
<dbReference type="SMART" id="SM00487">
    <property type="entry name" value="DEXDc"/>
    <property type="match status" value="1"/>
</dbReference>
<evidence type="ECO:0000256" key="1">
    <source>
        <dbReference type="ARBA" id="ARBA00022741"/>
    </source>
</evidence>
<feature type="domain" description="Helicase C-terminal" evidence="4">
    <location>
        <begin position="273"/>
        <end position="426"/>
    </location>
</feature>
<dbReference type="SMART" id="SM00490">
    <property type="entry name" value="HELICc"/>
    <property type="match status" value="1"/>
</dbReference>
<reference evidence="5 6" key="1">
    <citation type="submission" date="2013-10" db="EMBL/GenBank/DDBJ databases">
        <title>Salinisphaera halophila YIM 95161 Genome Sequencing.</title>
        <authorList>
            <person name="Lai Q."/>
            <person name="Li C."/>
            <person name="Shao Z."/>
        </authorList>
    </citation>
    <scope>NUCLEOTIDE SEQUENCE [LARGE SCALE GENOMIC DNA]</scope>
    <source>
        <strain evidence="5 6">YIM 95161</strain>
    </source>
</reference>
<dbReference type="PROSITE" id="PS51192">
    <property type="entry name" value="HELICASE_ATP_BIND_1"/>
    <property type="match status" value="1"/>
</dbReference>
<gene>
    <name evidence="5" type="ORF">SAHL_14205</name>
</gene>
<dbReference type="InterPro" id="IPR011545">
    <property type="entry name" value="DEAD/DEAH_box_helicase_dom"/>
</dbReference>
<dbReference type="PANTHER" id="PTHR47962:SF5">
    <property type="entry name" value="ATP-DEPENDENT HELICASE LHR-RELATED"/>
    <property type="match status" value="1"/>
</dbReference>
<accession>A0A423PJ00</accession>
<keyword evidence="5" id="KW-0347">Helicase</keyword>
<dbReference type="GO" id="GO:0004386">
    <property type="term" value="F:helicase activity"/>
    <property type="evidence" value="ECO:0007669"/>
    <property type="project" value="UniProtKB-KW"/>
</dbReference>
<keyword evidence="1" id="KW-0547">Nucleotide-binding</keyword>